<name>A0ABV8DYV3_9NOCA</name>
<sequence>MRIVAGIVAALSGAFWLLCGYRVLESRFATGPAVDPHGYALIFGTVLSLPAGLICALALPARARRIALPVYAVVSVLLLAAWFTA</sequence>
<dbReference type="Proteomes" id="UP001595696">
    <property type="component" value="Unassembled WGS sequence"/>
</dbReference>
<evidence type="ECO:0000256" key="1">
    <source>
        <dbReference type="SAM" id="Phobius"/>
    </source>
</evidence>
<dbReference type="EMBL" id="JBHSAX010000019">
    <property type="protein sequence ID" value="MFC3965024.1"/>
    <property type="molecule type" value="Genomic_DNA"/>
</dbReference>
<gene>
    <name evidence="2" type="ORF">ACFO0B_23810</name>
</gene>
<feature type="transmembrane region" description="Helical" evidence="1">
    <location>
        <begin position="66"/>
        <end position="84"/>
    </location>
</feature>
<keyword evidence="1" id="KW-0472">Membrane</keyword>
<dbReference type="RefSeq" id="WP_378614786.1">
    <property type="nucleotide sequence ID" value="NZ_JBHSAX010000019.1"/>
</dbReference>
<keyword evidence="1" id="KW-0812">Transmembrane</keyword>
<feature type="transmembrane region" description="Helical" evidence="1">
    <location>
        <begin position="36"/>
        <end position="59"/>
    </location>
</feature>
<accession>A0ABV8DYV3</accession>
<keyword evidence="1" id="KW-1133">Transmembrane helix</keyword>
<evidence type="ECO:0000313" key="2">
    <source>
        <dbReference type="EMBL" id="MFC3965024.1"/>
    </source>
</evidence>
<organism evidence="2 3">
    <name type="scientific">Nocardia jiangsuensis</name>
    <dbReference type="NCBI Taxonomy" id="1691563"/>
    <lineage>
        <taxon>Bacteria</taxon>
        <taxon>Bacillati</taxon>
        <taxon>Actinomycetota</taxon>
        <taxon>Actinomycetes</taxon>
        <taxon>Mycobacteriales</taxon>
        <taxon>Nocardiaceae</taxon>
        <taxon>Nocardia</taxon>
    </lineage>
</organism>
<reference evidence="3" key="1">
    <citation type="journal article" date="2019" name="Int. J. Syst. Evol. Microbiol.">
        <title>The Global Catalogue of Microorganisms (GCM) 10K type strain sequencing project: providing services to taxonomists for standard genome sequencing and annotation.</title>
        <authorList>
            <consortium name="The Broad Institute Genomics Platform"/>
            <consortium name="The Broad Institute Genome Sequencing Center for Infectious Disease"/>
            <person name="Wu L."/>
            <person name="Ma J."/>
        </authorList>
    </citation>
    <scope>NUCLEOTIDE SEQUENCE [LARGE SCALE GENOMIC DNA]</scope>
    <source>
        <strain evidence="3">CGMCC 4.7330</strain>
    </source>
</reference>
<proteinExistence type="predicted"/>
<comment type="caution">
    <text evidence="2">The sequence shown here is derived from an EMBL/GenBank/DDBJ whole genome shotgun (WGS) entry which is preliminary data.</text>
</comment>
<evidence type="ECO:0000313" key="3">
    <source>
        <dbReference type="Proteomes" id="UP001595696"/>
    </source>
</evidence>
<keyword evidence="3" id="KW-1185">Reference proteome</keyword>
<protein>
    <submittedName>
        <fullName evidence="2">Uncharacterized protein</fullName>
    </submittedName>
</protein>